<dbReference type="EMBL" id="QNRF01000007">
    <property type="protein sequence ID" value="RBO81911.1"/>
    <property type="molecule type" value="Genomic_DNA"/>
</dbReference>
<dbReference type="Gene3D" id="2.30.110.50">
    <property type="match status" value="1"/>
</dbReference>
<dbReference type="Gene3D" id="4.10.220.110">
    <property type="match status" value="1"/>
</dbReference>
<dbReference type="Gene3D" id="3.55.50.10">
    <property type="entry name" value="Baseplate protein-like domains"/>
    <property type="match status" value="1"/>
</dbReference>
<accession>A0A366CVP7</accession>
<organism evidence="2 3">
    <name type="scientific">Marinomonas aquiplantarum</name>
    <dbReference type="NCBI Taxonomy" id="491951"/>
    <lineage>
        <taxon>Bacteria</taxon>
        <taxon>Pseudomonadati</taxon>
        <taxon>Pseudomonadota</taxon>
        <taxon>Gammaproteobacteria</taxon>
        <taxon>Oceanospirillales</taxon>
        <taxon>Oceanospirillaceae</taxon>
        <taxon>Marinomonas</taxon>
    </lineage>
</organism>
<dbReference type="SUPFAM" id="SSF69279">
    <property type="entry name" value="Phage tail proteins"/>
    <property type="match status" value="1"/>
</dbReference>
<protein>
    <submittedName>
        <fullName evidence="2">Late control gene D protein (GPD)</fullName>
    </submittedName>
</protein>
<proteinExistence type="predicted"/>
<reference evidence="2 3" key="1">
    <citation type="submission" date="2018-06" db="EMBL/GenBank/DDBJ databases">
        <title>Genomic Encyclopedia of Type Strains, Phase III (KMG-III): the genomes of soil and plant-associated and newly described type strains.</title>
        <authorList>
            <person name="Whitman W."/>
        </authorList>
    </citation>
    <scope>NUCLEOTIDE SEQUENCE [LARGE SCALE GENOMIC DNA]</scope>
    <source>
        <strain evidence="2 3">CECT 7732</strain>
    </source>
</reference>
<evidence type="ECO:0000256" key="1">
    <source>
        <dbReference type="SAM" id="MobiDB-lite"/>
    </source>
</evidence>
<dbReference type="AlphaFoldDB" id="A0A366CVP7"/>
<feature type="compositionally biased region" description="Polar residues" evidence="1">
    <location>
        <begin position="882"/>
        <end position="894"/>
    </location>
</feature>
<dbReference type="OrthoDB" id="9762420at2"/>
<feature type="compositionally biased region" description="Low complexity" evidence="1">
    <location>
        <begin position="828"/>
        <end position="881"/>
    </location>
</feature>
<keyword evidence="3" id="KW-1185">Reference proteome</keyword>
<gene>
    <name evidence="2" type="ORF">DFP76_10754</name>
</gene>
<sequence length="1023" mass="110859">MSDKILPLDYMAVTPTRQFLTNLSFAVKAGGAGQLMNANYLRLISLQGQEAVSQPYHFSLSLRADETEPYTLKAASDSHFSTLPPASPARPKLPIVQGVAENLIGQWTRVTLGYTPVFDPLEIEDEKLLTVAPAGVEQLPSRYFYGLITSMSLSAPGEYTAEMQSPLFPLTLRNKYDIYKGKKITEVIEALVKPELERYGDQFKVDTSNIKGLAASREQDWLQSGETDFAMLQRLMKKAAIYFYFIHGQDGLTLVFSNQTSKPDNVNIPGCRKSHLSLRYSYTDIKSLGLQQSDLFCNLQYQVTMVPDHLETALVYRQPNWRTNQVAGYDSYIAATTEEAGKVDYSYYQAFSYGVDETESKEWLSNMDSQFACQQSSLSGECTSTLLSPGYAFYLHQMVPDMTLTRLMPEQFNDACFTVTKVTHKVSQSAPYSASIEATPIPYLIEEKGIEEKGIEEKKGKNAQHEKAQNKTFFDPNSASPNVESTVRAIDAKAVLITPFDLQETHQGSVLARVLESAVPKSAYFFEKGNFDPQLSKVSFGGAEGVPVTKYKEMGCVVQFATDEGSSIKHWVALSDSSETAPAVNSMVVVARGDNESEIPQIQQSLSSHGQKCIQPALWKSNSWNFNTNWGSSCNTSYGDSLSIHFGEEVTPDLDAAMKIVKEAYINSSVLEANIGGANYNKGTSFSYSTTEKGAQGLASASVSKGCHFSESNSEQDYSVSYNNTRQSYSQSNKSVNVSSQGPFVESIDETDLSFINGKIPNKDIIDICDDLPDGSSLNQSHVVGKSINLSGTGTAPPSVDSYDQSAVVYSHSKTEGKVVNKNEHTGDTTTSSTTTGNNTSTTTMNGDTTNISTTTGNTTNTTIITGDSSNTSTTNGNSTSHTEVTGNSDTYSKTIGKTRQNDIFVGAKNTLMTNVAATNTVNTFVGASNDVNSKLSLSNSVNTTIGASNSLSANLSANTSISATMGIDLSVSTRGGLFVSVDNNAGVKIQLATGNAVIQKREEVAAKQEGLVAKMVTLATIL</sequence>
<dbReference type="Pfam" id="PF05954">
    <property type="entry name" value="Phage_GPD"/>
    <property type="match status" value="1"/>
</dbReference>
<comment type="caution">
    <text evidence="2">The sequence shown here is derived from an EMBL/GenBank/DDBJ whole genome shotgun (WGS) entry which is preliminary data.</text>
</comment>
<name>A0A366CVP7_9GAMM</name>
<evidence type="ECO:0000313" key="3">
    <source>
        <dbReference type="Proteomes" id="UP000252086"/>
    </source>
</evidence>
<evidence type="ECO:0000313" key="2">
    <source>
        <dbReference type="EMBL" id="RBO81911.1"/>
    </source>
</evidence>
<feature type="region of interest" description="Disordered" evidence="1">
    <location>
        <begin position="820"/>
        <end position="894"/>
    </location>
</feature>
<dbReference type="Proteomes" id="UP000252086">
    <property type="component" value="Unassembled WGS sequence"/>
</dbReference>
<dbReference type="RefSeq" id="WP_113875110.1">
    <property type="nucleotide sequence ID" value="NZ_QNRF01000007.1"/>
</dbReference>